<proteinExistence type="predicted"/>
<dbReference type="AlphaFoldDB" id="S7QNY2"/>
<feature type="compositionally biased region" description="Basic and acidic residues" evidence="1">
    <location>
        <begin position="1"/>
        <end position="19"/>
    </location>
</feature>
<feature type="compositionally biased region" description="Polar residues" evidence="1">
    <location>
        <begin position="42"/>
        <end position="58"/>
    </location>
</feature>
<dbReference type="OMA" id="WSGMNPP"/>
<dbReference type="PANTHER" id="PTHR43830">
    <property type="entry name" value="PROTEIN PSP1"/>
    <property type="match status" value="1"/>
</dbReference>
<dbReference type="InterPro" id="IPR047767">
    <property type="entry name" value="PSP1-like"/>
</dbReference>
<feature type="region of interest" description="Disordered" evidence="1">
    <location>
        <begin position="348"/>
        <end position="394"/>
    </location>
</feature>
<feature type="compositionally biased region" description="Low complexity" evidence="1">
    <location>
        <begin position="356"/>
        <end position="374"/>
    </location>
</feature>
<dbReference type="OrthoDB" id="243127at2759"/>
<dbReference type="HOGENOM" id="CLU_013752_0_0_1"/>
<feature type="compositionally biased region" description="Low complexity" evidence="1">
    <location>
        <begin position="218"/>
        <end position="231"/>
    </location>
</feature>
<dbReference type="PROSITE" id="PS51411">
    <property type="entry name" value="PSP1_C"/>
    <property type="match status" value="1"/>
</dbReference>
<evidence type="ECO:0000313" key="4">
    <source>
        <dbReference type="Proteomes" id="UP000030669"/>
    </source>
</evidence>
<feature type="region of interest" description="Disordered" evidence="1">
    <location>
        <begin position="586"/>
        <end position="617"/>
    </location>
</feature>
<dbReference type="PANTHER" id="PTHR43830:SF3">
    <property type="entry name" value="PROTEIN PSP1"/>
    <property type="match status" value="1"/>
</dbReference>
<sequence>MDEPNGHHQHQSDDADRTNRFLALNHDQSPSISLRERAASQPPRTGNPNLFSSLYRQTSFGAGSSPWGSGSSQQRFLSGLSPGSLPGLPSSVPTRSSSFSTSPNTSTLSNMMREQYRGGFPSTFEDDESEALSDTYDERFIPQSIPSRGRTYASDLARSRSQSLATTRPTPIGSPYERSGLGPSWAESNYASSAQNITGSRYGDLRPPGSSRYGSLGPSGKSSSHIHSFSPTGGDVGDGFSSRQSTDISNMSPFMRDVEQILLDDGSAFRELWAGMHPPRDENGHGGSGTTSRRHSVSVVQPRRGIVGFNAPGLEGAEESSRPGMMHSSSFSGGGLLLTDDDLVGSLNMLNINDRPGPSSSSSQHPPSQPSSLPIYAPLSRHPPPQDRMSPYQQLNLNIPSNGVQYASRQSLRSPSDNGYSASGTSPARSTILEHEAQYQNAARLSQLQQQAENLISPSFSRPAYTSSGLPTPISPTGTRGLQHGQQQAFYTGSPTVHRRASNAELPSVSELGKGVPLSSVPPSCPLYIVEFKAGRTDLFYCTDLSLDIRVGDLVIVEADRGKDLGKVVNDSITLAEVEAFQKQQQAKNAGGYGDSSPTTPGGPHPGGKKDINPKRIYGKAGPQDTQLLVTKMQDEVKALQLCQSKVRQKKLPMEVIDAEYQWDRRKLTFYFIAEKRIDFRELVRELFRLYKTRIWMASLGGPGGYDQQ</sequence>
<dbReference type="KEGG" id="gtr:GLOTRDRAFT_135755"/>
<feature type="region of interest" description="Disordered" evidence="1">
    <location>
        <begin position="197"/>
        <end position="251"/>
    </location>
</feature>
<evidence type="ECO:0000313" key="3">
    <source>
        <dbReference type="EMBL" id="EPQ61233.1"/>
    </source>
</evidence>
<evidence type="ECO:0000259" key="2">
    <source>
        <dbReference type="PROSITE" id="PS51411"/>
    </source>
</evidence>
<reference evidence="3 4" key="1">
    <citation type="journal article" date="2012" name="Science">
        <title>The Paleozoic origin of enzymatic lignin decomposition reconstructed from 31 fungal genomes.</title>
        <authorList>
            <person name="Floudas D."/>
            <person name="Binder M."/>
            <person name="Riley R."/>
            <person name="Barry K."/>
            <person name="Blanchette R.A."/>
            <person name="Henrissat B."/>
            <person name="Martinez A.T."/>
            <person name="Otillar R."/>
            <person name="Spatafora J.W."/>
            <person name="Yadav J.S."/>
            <person name="Aerts A."/>
            <person name="Benoit I."/>
            <person name="Boyd A."/>
            <person name="Carlson A."/>
            <person name="Copeland A."/>
            <person name="Coutinho P.M."/>
            <person name="de Vries R.P."/>
            <person name="Ferreira P."/>
            <person name="Findley K."/>
            <person name="Foster B."/>
            <person name="Gaskell J."/>
            <person name="Glotzer D."/>
            <person name="Gorecki P."/>
            <person name="Heitman J."/>
            <person name="Hesse C."/>
            <person name="Hori C."/>
            <person name="Igarashi K."/>
            <person name="Jurgens J.A."/>
            <person name="Kallen N."/>
            <person name="Kersten P."/>
            <person name="Kohler A."/>
            <person name="Kuees U."/>
            <person name="Kumar T.K.A."/>
            <person name="Kuo A."/>
            <person name="LaButti K."/>
            <person name="Larrondo L.F."/>
            <person name="Lindquist E."/>
            <person name="Ling A."/>
            <person name="Lombard V."/>
            <person name="Lucas S."/>
            <person name="Lundell T."/>
            <person name="Martin R."/>
            <person name="McLaughlin D.J."/>
            <person name="Morgenstern I."/>
            <person name="Morin E."/>
            <person name="Murat C."/>
            <person name="Nagy L.G."/>
            <person name="Nolan M."/>
            <person name="Ohm R.A."/>
            <person name="Patyshakuliyeva A."/>
            <person name="Rokas A."/>
            <person name="Ruiz-Duenas F.J."/>
            <person name="Sabat G."/>
            <person name="Salamov A."/>
            <person name="Samejima M."/>
            <person name="Schmutz J."/>
            <person name="Slot J.C."/>
            <person name="St John F."/>
            <person name="Stenlid J."/>
            <person name="Sun H."/>
            <person name="Sun S."/>
            <person name="Syed K."/>
            <person name="Tsang A."/>
            <person name="Wiebenga A."/>
            <person name="Young D."/>
            <person name="Pisabarro A."/>
            <person name="Eastwood D.C."/>
            <person name="Martin F."/>
            <person name="Cullen D."/>
            <person name="Grigoriev I.V."/>
            <person name="Hibbett D.S."/>
        </authorList>
    </citation>
    <scope>NUCLEOTIDE SEQUENCE [LARGE SCALE GENOMIC DNA]</scope>
    <source>
        <strain evidence="3 4">ATCC 11539</strain>
    </source>
</reference>
<feature type="domain" description="PSP1 C-terminal" evidence="2">
    <location>
        <begin position="615"/>
        <end position="700"/>
    </location>
</feature>
<dbReference type="RefSeq" id="XP_007861448.1">
    <property type="nucleotide sequence ID" value="XM_007863257.1"/>
</dbReference>
<feature type="compositionally biased region" description="Polar residues" evidence="1">
    <location>
        <begin position="241"/>
        <end position="251"/>
    </location>
</feature>
<dbReference type="Pfam" id="PF04468">
    <property type="entry name" value="PSP1"/>
    <property type="match status" value="1"/>
</dbReference>
<dbReference type="GO" id="GO:0005737">
    <property type="term" value="C:cytoplasm"/>
    <property type="evidence" value="ECO:0007669"/>
    <property type="project" value="TreeGrafter"/>
</dbReference>
<feature type="compositionally biased region" description="Polar residues" evidence="1">
    <location>
        <begin position="159"/>
        <end position="169"/>
    </location>
</feature>
<accession>S7QNY2</accession>
<feature type="region of interest" description="Disordered" evidence="1">
    <location>
        <begin position="276"/>
        <end position="333"/>
    </location>
</feature>
<name>S7QNY2_GLOTA</name>
<protein>
    <submittedName>
        <fullName evidence="3">PSP1-domain-containing protein</fullName>
    </submittedName>
</protein>
<dbReference type="GeneID" id="19303382"/>
<keyword evidence="4" id="KW-1185">Reference proteome</keyword>
<feature type="region of interest" description="Disordered" evidence="1">
    <location>
        <begin position="1"/>
        <end position="108"/>
    </location>
</feature>
<feature type="region of interest" description="Disordered" evidence="1">
    <location>
        <begin position="408"/>
        <end position="427"/>
    </location>
</feature>
<evidence type="ECO:0000256" key="1">
    <source>
        <dbReference type="SAM" id="MobiDB-lite"/>
    </source>
</evidence>
<gene>
    <name evidence="3" type="ORF">GLOTRDRAFT_135755</name>
</gene>
<dbReference type="eggNOG" id="KOG4679">
    <property type="taxonomic scope" value="Eukaryota"/>
</dbReference>
<feature type="region of interest" description="Disordered" evidence="1">
    <location>
        <begin position="122"/>
        <end position="180"/>
    </location>
</feature>
<dbReference type="InterPro" id="IPR007557">
    <property type="entry name" value="PSP1_C"/>
</dbReference>
<dbReference type="Proteomes" id="UP000030669">
    <property type="component" value="Unassembled WGS sequence"/>
</dbReference>
<dbReference type="NCBIfam" id="NF041131">
    <property type="entry name" value="RicT_YaaT_fam"/>
    <property type="match status" value="1"/>
</dbReference>
<dbReference type="EMBL" id="KB469296">
    <property type="protein sequence ID" value="EPQ61233.1"/>
    <property type="molecule type" value="Genomic_DNA"/>
</dbReference>
<feature type="compositionally biased region" description="Low complexity" evidence="1">
    <location>
        <begin position="59"/>
        <end position="108"/>
    </location>
</feature>
<organism evidence="3 4">
    <name type="scientific">Gloeophyllum trabeum (strain ATCC 11539 / FP-39264 / Madison 617)</name>
    <name type="common">Brown rot fungus</name>
    <dbReference type="NCBI Taxonomy" id="670483"/>
    <lineage>
        <taxon>Eukaryota</taxon>
        <taxon>Fungi</taxon>
        <taxon>Dikarya</taxon>
        <taxon>Basidiomycota</taxon>
        <taxon>Agaricomycotina</taxon>
        <taxon>Agaricomycetes</taxon>
        <taxon>Gloeophyllales</taxon>
        <taxon>Gloeophyllaceae</taxon>
        <taxon>Gloeophyllum</taxon>
    </lineage>
</organism>